<organism evidence="1 2">
    <name type="scientific">Callosobruchus maculatus</name>
    <name type="common">Southern cowpea weevil</name>
    <name type="synonym">Pulse bruchid</name>
    <dbReference type="NCBI Taxonomy" id="64391"/>
    <lineage>
        <taxon>Eukaryota</taxon>
        <taxon>Metazoa</taxon>
        <taxon>Ecdysozoa</taxon>
        <taxon>Arthropoda</taxon>
        <taxon>Hexapoda</taxon>
        <taxon>Insecta</taxon>
        <taxon>Pterygota</taxon>
        <taxon>Neoptera</taxon>
        <taxon>Endopterygota</taxon>
        <taxon>Coleoptera</taxon>
        <taxon>Polyphaga</taxon>
        <taxon>Cucujiformia</taxon>
        <taxon>Chrysomeloidea</taxon>
        <taxon>Chrysomelidae</taxon>
        <taxon>Bruchinae</taxon>
        <taxon>Bruchini</taxon>
        <taxon>Callosobruchus</taxon>
    </lineage>
</organism>
<dbReference type="Proteomes" id="UP000410492">
    <property type="component" value="Unassembled WGS sequence"/>
</dbReference>
<dbReference type="AlphaFoldDB" id="A0A653DFZ1"/>
<accession>A0A653DFZ1</accession>
<evidence type="ECO:0000313" key="2">
    <source>
        <dbReference type="Proteomes" id="UP000410492"/>
    </source>
</evidence>
<reference evidence="1 2" key="1">
    <citation type="submission" date="2019-01" db="EMBL/GenBank/DDBJ databases">
        <authorList>
            <person name="Sayadi A."/>
        </authorList>
    </citation>
    <scope>NUCLEOTIDE SEQUENCE [LARGE SCALE GENOMIC DNA]</scope>
</reference>
<dbReference type="EMBL" id="CAACVG010011524">
    <property type="protein sequence ID" value="VEN58277.1"/>
    <property type="molecule type" value="Genomic_DNA"/>
</dbReference>
<evidence type="ECO:0000313" key="1">
    <source>
        <dbReference type="EMBL" id="VEN58277.1"/>
    </source>
</evidence>
<gene>
    <name evidence="1" type="ORF">CALMAC_LOCUS16672</name>
</gene>
<sequence length="62" mass="6914">MQMEMAPLLPERKKVTIEAVVLASIGWPIASENDQKQNDDAAVSNDKHIVGQTNYTSLCIHY</sequence>
<proteinExistence type="predicted"/>
<name>A0A653DFZ1_CALMS</name>
<keyword evidence="2" id="KW-1185">Reference proteome</keyword>
<protein>
    <submittedName>
        <fullName evidence="1">Uncharacterized protein</fullName>
    </submittedName>
</protein>